<name>A0A6M1PH38_9BACL</name>
<accession>A0A6M1PH38</accession>
<dbReference type="InterPro" id="IPR056937">
    <property type="entry name" value="YqbQ/XkdQ"/>
</dbReference>
<reference evidence="2 3" key="1">
    <citation type="submission" date="2020-02" db="EMBL/GenBank/DDBJ databases">
        <authorList>
            <person name="Gao J."/>
            <person name="Sun J."/>
        </authorList>
    </citation>
    <scope>NUCLEOTIDE SEQUENCE [LARGE SCALE GENOMIC DNA]</scope>
    <source>
        <strain evidence="2 3">7124</strain>
    </source>
</reference>
<feature type="domain" description="YqbQ/XkdQ" evidence="1">
    <location>
        <begin position="24"/>
        <end position="324"/>
    </location>
</feature>
<dbReference type="AlphaFoldDB" id="A0A6M1PH38"/>
<evidence type="ECO:0000259" key="1">
    <source>
        <dbReference type="Pfam" id="PF24032"/>
    </source>
</evidence>
<keyword evidence="3" id="KW-1185">Reference proteome</keyword>
<comment type="caution">
    <text evidence="2">The sequence shown here is derived from an EMBL/GenBank/DDBJ whole genome shotgun (WGS) entry which is preliminary data.</text>
</comment>
<sequence>MAHELILIKSGKKYNITQLVGNLAWSSSTDEVAEQLTFDYAYNDYSNIKKYDIVELGDKVVLFNNGKALRRYEVIKMDVNSRVNKSFTCYDYAFFLNNNKAVIQFKGVAASDAIRQLCNKVRVKHVIVDMPTKIKQIYKDEVMTTISDILDQVKAETGKTYRMEMVDDTLTIKKQTDLLINPQVRLTDNTPLFDVTSQISNPSRSLSIEEMKNKVIVVTSEDNSTKIYSESSDTDSIKKYGLLTEVVTLDSKEAAKARNIAKNTLAELNTVKEEVSLDLLGHDDIMAGRLIDVADSISGISGRYLIKSANHTEQNAIHKVSVTLEKVN</sequence>
<dbReference type="Proteomes" id="UP000480151">
    <property type="component" value="Unassembled WGS sequence"/>
</dbReference>
<dbReference type="RefSeq" id="WP_165093970.1">
    <property type="nucleotide sequence ID" value="NZ_JAAKGU010000001.1"/>
</dbReference>
<protein>
    <recommendedName>
        <fullName evidence="1">YqbQ/XkdQ domain-containing protein</fullName>
    </recommendedName>
</protein>
<proteinExistence type="predicted"/>
<dbReference type="EMBL" id="JAAKGU010000001">
    <property type="protein sequence ID" value="NGM81283.1"/>
    <property type="molecule type" value="Genomic_DNA"/>
</dbReference>
<dbReference type="Pfam" id="PF24032">
    <property type="entry name" value="YQBQ"/>
    <property type="match status" value="1"/>
</dbReference>
<evidence type="ECO:0000313" key="2">
    <source>
        <dbReference type="EMBL" id="NGM81283.1"/>
    </source>
</evidence>
<gene>
    <name evidence="2" type="ORF">G5B47_02525</name>
</gene>
<evidence type="ECO:0000313" key="3">
    <source>
        <dbReference type="Proteomes" id="UP000480151"/>
    </source>
</evidence>
<organism evidence="2 3">
    <name type="scientific">Paenibacillus apii</name>
    <dbReference type="NCBI Taxonomy" id="1850370"/>
    <lineage>
        <taxon>Bacteria</taxon>
        <taxon>Bacillati</taxon>
        <taxon>Bacillota</taxon>
        <taxon>Bacilli</taxon>
        <taxon>Bacillales</taxon>
        <taxon>Paenibacillaceae</taxon>
        <taxon>Paenibacillus</taxon>
    </lineage>
</organism>